<evidence type="ECO:0000313" key="1">
    <source>
        <dbReference type="EMBL" id="KAK4207376.1"/>
    </source>
</evidence>
<keyword evidence="2" id="KW-1185">Reference proteome</keyword>
<name>A0AAN6XX99_9PEZI</name>
<reference evidence="1" key="2">
    <citation type="submission" date="2023-05" db="EMBL/GenBank/DDBJ databases">
        <authorList>
            <consortium name="Lawrence Berkeley National Laboratory"/>
            <person name="Steindorff A."/>
            <person name="Hensen N."/>
            <person name="Bonometti L."/>
            <person name="Westerberg I."/>
            <person name="Brannstrom I.O."/>
            <person name="Guillou S."/>
            <person name="Cros-Aarteil S."/>
            <person name="Calhoun S."/>
            <person name="Haridas S."/>
            <person name="Kuo A."/>
            <person name="Mondo S."/>
            <person name="Pangilinan J."/>
            <person name="Riley R."/>
            <person name="Labutti K."/>
            <person name="Andreopoulos B."/>
            <person name="Lipzen A."/>
            <person name="Chen C."/>
            <person name="Yanf M."/>
            <person name="Daum C."/>
            <person name="Ng V."/>
            <person name="Clum A."/>
            <person name="Ohm R."/>
            <person name="Martin F."/>
            <person name="Silar P."/>
            <person name="Natvig D."/>
            <person name="Lalanne C."/>
            <person name="Gautier V."/>
            <person name="Ament-Velasquez S.L."/>
            <person name="Kruys A."/>
            <person name="Hutchinson M.I."/>
            <person name="Powell A.J."/>
            <person name="Barry K."/>
            <person name="Miller A.N."/>
            <person name="Grigoriev I.V."/>
            <person name="Debuchy R."/>
            <person name="Gladieux P."/>
            <person name="Thoren M.H."/>
            <person name="Johannesson H."/>
        </authorList>
    </citation>
    <scope>NUCLEOTIDE SEQUENCE</scope>
    <source>
        <strain evidence="1">PSN293</strain>
    </source>
</reference>
<comment type="caution">
    <text evidence="1">The sequence shown here is derived from an EMBL/GenBank/DDBJ whole genome shotgun (WGS) entry which is preliminary data.</text>
</comment>
<gene>
    <name evidence="1" type="ORF">QBC37DRAFT_433530</name>
</gene>
<dbReference type="AlphaFoldDB" id="A0AAN6XX99"/>
<evidence type="ECO:0000313" key="2">
    <source>
        <dbReference type="Proteomes" id="UP001301769"/>
    </source>
</evidence>
<organism evidence="1 2">
    <name type="scientific">Rhypophila decipiens</name>
    <dbReference type="NCBI Taxonomy" id="261697"/>
    <lineage>
        <taxon>Eukaryota</taxon>
        <taxon>Fungi</taxon>
        <taxon>Dikarya</taxon>
        <taxon>Ascomycota</taxon>
        <taxon>Pezizomycotina</taxon>
        <taxon>Sordariomycetes</taxon>
        <taxon>Sordariomycetidae</taxon>
        <taxon>Sordariales</taxon>
        <taxon>Naviculisporaceae</taxon>
        <taxon>Rhypophila</taxon>
    </lineage>
</organism>
<sequence>MFHYRQSIGVYDIESPWQAFWLGKKTAPVHETMTITSLVHSQCRDSDIRRNIDQWEEANDETKEICRGAVWNDDPAITLWTDQRYDNWYFTPKLSVDYSEWIQVSRALGFGPLPLLPEMPSASYYPEYLNARSQAGDLLFLHSMARVEGEDPHLTKHDLLLWIEVMYRIAIGEWGFEEWQPLGNIELRDRPITSEDRFPFLRWFHDTSLPKASNTIKWMLSRDSEYRMLNIQRRALGSALHIIQDSFSHSHTRREEIQDDVPWKPHYGRIITFHVWEGQSHKKHSHYDHCHHDMSNLTVGDLDSFNAMMGVRDGINAGIKFVDFWAAATPWNEGVAQWLDEKVFGLSPDVTPAHHEI</sequence>
<dbReference type="EMBL" id="MU858299">
    <property type="protein sequence ID" value="KAK4207376.1"/>
    <property type="molecule type" value="Genomic_DNA"/>
</dbReference>
<protein>
    <submittedName>
        <fullName evidence="1">Uncharacterized protein</fullName>
    </submittedName>
</protein>
<proteinExistence type="predicted"/>
<accession>A0AAN6XX99</accession>
<dbReference type="Proteomes" id="UP001301769">
    <property type="component" value="Unassembled WGS sequence"/>
</dbReference>
<reference evidence="1" key="1">
    <citation type="journal article" date="2023" name="Mol. Phylogenet. Evol.">
        <title>Genome-scale phylogeny and comparative genomics of the fungal order Sordariales.</title>
        <authorList>
            <person name="Hensen N."/>
            <person name="Bonometti L."/>
            <person name="Westerberg I."/>
            <person name="Brannstrom I.O."/>
            <person name="Guillou S."/>
            <person name="Cros-Aarteil S."/>
            <person name="Calhoun S."/>
            <person name="Haridas S."/>
            <person name="Kuo A."/>
            <person name="Mondo S."/>
            <person name="Pangilinan J."/>
            <person name="Riley R."/>
            <person name="LaButti K."/>
            <person name="Andreopoulos B."/>
            <person name="Lipzen A."/>
            <person name="Chen C."/>
            <person name="Yan M."/>
            <person name="Daum C."/>
            <person name="Ng V."/>
            <person name="Clum A."/>
            <person name="Steindorff A."/>
            <person name="Ohm R.A."/>
            <person name="Martin F."/>
            <person name="Silar P."/>
            <person name="Natvig D.O."/>
            <person name="Lalanne C."/>
            <person name="Gautier V."/>
            <person name="Ament-Velasquez S.L."/>
            <person name="Kruys A."/>
            <person name="Hutchinson M.I."/>
            <person name="Powell A.J."/>
            <person name="Barry K."/>
            <person name="Miller A.N."/>
            <person name="Grigoriev I.V."/>
            <person name="Debuchy R."/>
            <person name="Gladieux P."/>
            <person name="Hiltunen Thoren M."/>
            <person name="Johannesson H."/>
        </authorList>
    </citation>
    <scope>NUCLEOTIDE SEQUENCE</scope>
    <source>
        <strain evidence="1">PSN293</strain>
    </source>
</reference>